<sequence length="96" mass="10816">MLLHLLATLVLELLHQFPQAWHLLSIAVWESSTHHVPQRLHDVSVVEDVIGEEVHQLVGVKFEDPLGAVPLRVPVCAVEHRAFFKVRPVHNLILGS</sequence>
<protein>
    <submittedName>
        <fullName evidence="1">Uncharacterized protein</fullName>
    </submittedName>
</protein>
<gene>
    <name evidence="1" type="ORF">METZ01_LOCUS144946</name>
</gene>
<dbReference type="EMBL" id="UINC01022453">
    <property type="protein sequence ID" value="SVA92092.1"/>
    <property type="molecule type" value="Genomic_DNA"/>
</dbReference>
<proteinExistence type="predicted"/>
<accession>A0A381ZT87</accession>
<name>A0A381ZT87_9ZZZZ</name>
<reference evidence="1" key="1">
    <citation type="submission" date="2018-05" db="EMBL/GenBank/DDBJ databases">
        <authorList>
            <person name="Lanie J.A."/>
            <person name="Ng W.-L."/>
            <person name="Kazmierczak K.M."/>
            <person name="Andrzejewski T.M."/>
            <person name="Davidsen T.M."/>
            <person name="Wayne K.J."/>
            <person name="Tettelin H."/>
            <person name="Glass J.I."/>
            <person name="Rusch D."/>
            <person name="Podicherti R."/>
            <person name="Tsui H.-C.T."/>
            <person name="Winkler M.E."/>
        </authorList>
    </citation>
    <scope>NUCLEOTIDE SEQUENCE</scope>
</reference>
<evidence type="ECO:0000313" key="1">
    <source>
        <dbReference type="EMBL" id="SVA92092.1"/>
    </source>
</evidence>
<dbReference type="AlphaFoldDB" id="A0A381ZT87"/>
<organism evidence="1">
    <name type="scientific">marine metagenome</name>
    <dbReference type="NCBI Taxonomy" id="408172"/>
    <lineage>
        <taxon>unclassified sequences</taxon>
        <taxon>metagenomes</taxon>
        <taxon>ecological metagenomes</taxon>
    </lineage>
</organism>